<evidence type="ECO:0000256" key="1">
    <source>
        <dbReference type="SAM" id="Phobius"/>
    </source>
</evidence>
<keyword evidence="1" id="KW-0812">Transmembrane</keyword>
<proteinExistence type="predicted"/>
<protein>
    <submittedName>
        <fullName evidence="2">Uncharacterized protein</fullName>
    </submittedName>
</protein>
<accession>A0A0H5QLY8</accession>
<keyword evidence="1" id="KW-0472">Membrane</keyword>
<evidence type="ECO:0000313" key="2">
    <source>
        <dbReference type="EMBL" id="CRZ02607.1"/>
    </source>
</evidence>
<reference evidence="2" key="1">
    <citation type="submission" date="2015-04" db="EMBL/GenBank/DDBJ databases">
        <title>The genome sequence of the plant pathogenic Rhizarian Plasmodiophora brassicae reveals insights in its biotrophic life cycle and the origin of chitin synthesis.</title>
        <authorList>
            <person name="Schwelm A."/>
            <person name="Fogelqvist J."/>
            <person name="Knaust A."/>
            <person name="Julke S."/>
            <person name="Lilja T."/>
            <person name="Dhandapani V."/>
            <person name="Bonilla-Rosso G."/>
            <person name="Karlsson M."/>
            <person name="Shevchenko A."/>
            <person name="Choi S.R."/>
            <person name="Kim H.G."/>
            <person name="Park J.Y."/>
            <person name="Lim Y.P."/>
            <person name="Ludwig-Muller J."/>
            <person name="Dixelius C."/>
        </authorList>
    </citation>
    <scope>NUCLEOTIDE SEQUENCE</scope>
    <source>
        <tissue evidence="2">Potato root galls</tissue>
    </source>
</reference>
<dbReference type="EMBL" id="HACM01002165">
    <property type="protein sequence ID" value="CRZ02607.1"/>
    <property type="molecule type" value="Transcribed_RNA"/>
</dbReference>
<name>A0A0H5QLY8_9EUKA</name>
<feature type="transmembrane region" description="Helical" evidence="1">
    <location>
        <begin position="40"/>
        <end position="57"/>
    </location>
</feature>
<dbReference type="AlphaFoldDB" id="A0A0H5QLY8"/>
<keyword evidence="1" id="KW-1133">Transmembrane helix</keyword>
<organism evidence="2">
    <name type="scientific">Spongospora subterranea</name>
    <dbReference type="NCBI Taxonomy" id="70186"/>
    <lineage>
        <taxon>Eukaryota</taxon>
        <taxon>Sar</taxon>
        <taxon>Rhizaria</taxon>
        <taxon>Endomyxa</taxon>
        <taxon>Phytomyxea</taxon>
        <taxon>Plasmodiophorida</taxon>
        <taxon>Plasmodiophoridae</taxon>
        <taxon>Spongospora</taxon>
    </lineage>
</organism>
<sequence>MEAAADRGQDVVASNDPLGGQDQAGAVVLEPVVPTVQFELAVFAVIIGVAVAFQYLLKRWQRESPRSFHLGTLTPLPRRLSTYLHDFPYILVSLTQNTKIICKVGIKYIFSCSNFMPFGRVKFQHRSADDGLK</sequence>